<proteinExistence type="inferred from homology"/>
<dbReference type="Pfam" id="PF02537">
    <property type="entry name" value="CRCB"/>
    <property type="match status" value="1"/>
</dbReference>
<gene>
    <name evidence="14" type="primary">fluC</name>
    <name evidence="14" type="synonym">crcB</name>
    <name evidence="15" type="ordered locus">BATR1942_02425</name>
</gene>
<comment type="catalytic activity">
    <reaction evidence="12">
        <text>fluoride(in) = fluoride(out)</text>
        <dbReference type="Rhea" id="RHEA:76159"/>
        <dbReference type="ChEBI" id="CHEBI:17051"/>
    </reaction>
    <physiologicalReaction direction="left-to-right" evidence="12">
        <dbReference type="Rhea" id="RHEA:76160"/>
    </physiologicalReaction>
</comment>
<comment type="activity regulation">
    <text evidence="14">Na(+) is not transported, but it plays an essential structural role and its presence is essential for fluoride channel function.</text>
</comment>
<name>A0ABM5LUE0_BACA1</name>
<keyword evidence="9 14" id="KW-0472">Membrane</keyword>
<comment type="subcellular location">
    <subcellularLocation>
        <location evidence="1 14">Cell membrane</location>
        <topology evidence="1 14">Multi-pass membrane protein</topology>
    </subcellularLocation>
</comment>
<accession>A0ABM5LUE0</accession>
<dbReference type="RefSeq" id="WP_003327792.1">
    <property type="nucleotide sequence ID" value="NC_014639.1"/>
</dbReference>
<evidence type="ECO:0000313" key="16">
    <source>
        <dbReference type="Proteomes" id="UP000006867"/>
    </source>
</evidence>
<keyword evidence="6 14" id="KW-1133">Transmembrane helix</keyword>
<keyword evidence="4 14" id="KW-0812">Transmembrane</keyword>
<keyword evidence="8 14" id="KW-0406">Ion transport</keyword>
<dbReference type="Proteomes" id="UP000006867">
    <property type="component" value="Chromosome"/>
</dbReference>
<keyword evidence="10 14" id="KW-0407">Ion channel</keyword>
<evidence type="ECO:0000256" key="10">
    <source>
        <dbReference type="ARBA" id="ARBA00023303"/>
    </source>
</evidence>
<feature type="transmembrane region" description="Helical" evidence="14">
    <location>
        <begin position="60"/>
        <end position="84"/>
    </location>
</feature>
<evidence type="ECO:0000256" key="9">
    <source>
        <dbReference type="ARBA" id="ARBA00023136"/>
    </source>
</evidence>
<dbReference type="NCBIfam" id="TIGR00494">
    <property type="entry name" value="crcB"/>
    <property type="match status" value="1"/>
</dbReference>
<feature type="transmembrane region" description="Helical" evidence="14">
    <location>
        <begin position="31"/>
        <end position="54"/>
    </location>
</feature>
<comment type="function">
    <text evidence="13 14">Fluoride-specific ion channel. Important for reducing fluoride concentration in the cell, thus reducing its toxicity.</text>
</comment>
<reference evidence="15 16" key="1">
    <citation type="journal article" date="2011" name="Front. Microbiol.">
        <title>Genomic signatures of strain selection and enhancement in Bacillus atrophaeus var. globigii, a historical biowarfare simulant.</title>
        <authorList>
            <person name="Gibbons H.S."/>
            <person name="Broomall S.M."/>
            <person name="McNew L.A."/>
            <person name="Daligault H."/>
            <person name="Chapman C."/>
            <person name="Bruce D."/>
            <person name="Karavis M."/>
            <person name="Krepps M."/>
            <person name="McGregor P.A."/>
            <person name="Hong C."/>
            <person name="Park K.H."/>
            <person name="Akmal A."/>
            <person name="Feldman A."/>
            <person name="Lin J.S."/>
            <person name="Chang W.E."/>
            <person name="Higgs B.W."/>
            <person name="Demirev P."/>
            <person name="Lindquist J."/>
            <person name="Liem A."/>
            <person name="Fochler E."/>
            <person name="Read T.D."/>
            <person name="Tapia R."/>
            <person name="Johnson S."/>
            <person name="Bishop-Lilly K.A."/>
            <person name="Detter C."/>
            <person name="Han C."/>
            <person name="Sozhamannan S."/>
            <person name="Rosenzweig C.N."/>
            <person name="Skowronski E.W."/>
        </authorList>
    </citation>
    <scope>NUCLEOTIDE SEQUENCE [LARGE SCALE GENOMIC DNA]</scope>
    <source>
        <strain evidence="15 16">1942</strain>
    </source>
</reference>
<dbReference type="EMBL" id="CP002207">
    <property type="protein sequence ID" value="ADP31441.1"/>
    <property type="molecule type" value="Genomic_DNA"/>
</dbReference>
<protein>
    <recommendedName>
        <fullName evidence="14">Fluoride-specific ion channel FluC</fullName>
    </recommendedName>
</protein>
<keyword evidence="7 14" id="KW-0915">Sodium</keyword>
<keyword evidence="16" id="KW-1185">Reference proteome</keyword>
<sequence>MTIAGICIAGGIGSVLRFWLGQMISAKRNSFSIPIGILTINILGAFGLGLFTALNITNPSVSTIIGTGFFGAFTTFSTFSVEAVQLLLEKRVKESLLYTAITLCGCLVAFWCGIALLS</sequence>
<dbReference type="PANTHER" id="PTHR28259:SF16">
    <property type="entry name" value="FLUORIDE-SPECIFIC ION CHANNEL FLUC 2"/>
    <property type="match status" value="1"/>
</dbReference>
<evidence type="ECO:0000256" key="13">
    <source>
        <dbReference type="ARBA" id="ARBA00049940"/>
    </source>
</evidence>
<dbReference type="NCBIfam" id="NF010809">
    <property type="entry name" value="PRK14213.1"/>
    <property type="match status" value="1"/>
</dbReference>
<evidence type="ECO:0000256" key="14">
    <source>
        <dbReference type="HAMAP-Rule" id="MF_00454"/>
    </source>
</evidence>
<evidence type="ECO:0000256" key="11">
    <source>
        <dbReference type="ARBA" id="ARBA00035120"/>
    </source>
</evidence>
<dbReference type="PANTHER" id="PTHR28259">
    <property type="entry name" value="FLUORIDE EXPORT PROTEIN 1-RELATED"/>
    <property type="match status" value="1"/>
</dbReference>
<feature type="binding site" evidence="14">
    <location>
        <position position="74"/>
    </location>
    <ligand>
        <name>Na(+)</name>
        <dbReference type="ChEBI" id="CHEBI:29101"/>
        <note>structural</note>
    </ligand>
</feature>
<comment type="similarity">
    <text evidence="11 14">Belongs to the fluoride channel Fluc/FEX (TC 1.A.43) family.</text>
</comment>
<evidence type="ECO:0000256" key="7">
    <source>
        <dbReference type="ARBA" id="ARBA00023053"/>
    </source>
</evidence>
<evidence type="ECO:0000256" key="5">
    <source>
        <dbReference type="ARBA" id="ARBA00022723"/>
    </source>
</evidence>
<dbReference type="HAMAP" id="MF_00454">
    <property type="entry name" value="FluC"/>
    <property type="match status" value="1"/>
</dbReference>
<keyword evidence="5 14" id="KW-0479">Metal-binding</keyword>
<evidence type="ECO:0000256" key="12">
    <source>
        <dbReference type="ARBA" id="ARBA00035585"/>
    </source>
</evidence>
<evidence type="ECO:0000256" key="1">
    <source>
        <dbReference type="ARBA" id="ARBA00004651"/>
    </source>
</evidence>
<evidence type="ECO:0000256" key="4">
    <source>
        <dbReference type="ARBA" id="ARBA00022692"/>
    </source>
</evidence>
<evidence type="ECO:0000256" key="8">
    <source>
        <dbReference type="ARBA" id="ARBA00023065"/>
    </source>
</evidence>
<feature type="transmembrane region" description="Helical" evidence="14">
    <location>
        <begin position="96"/>
        <end position="117"/>
    </location>
</feature>
<evidence type="ECO:0000313" key="15">
    <source>
        <dbReference type="EMBL" id="ADP31441.1"/>
    </source>
</evidence>
<keyword evidence="3 14" id="KW-1003">Cell membrane</keyword>
<dbReference type="InterPro" id="IPR003691">
    <property type="entry name" value="FluC"/>
</dbReference>
<evidence type="ECO:0000256" key="6">
    <source>
        <dbReference type="ARBA" id="ARBA00022989"/>
    </source>
</evidence>
<evidence type="ECO:0000256" key="3">
    <source>
        <dbReference type="ARBA" id="ARBA00022475"/>
    </source>
</evidence>
<organism evidence="15 16">
    <name type="scientific">Bacillus atrophaeus (strain 1942)</name>
    <dbReference type="NCBI Taxonomy" id="720555"/>
    <lineage>
        <taxon>Bacteria</taxon>
        <taxon>Bacillati</taxon>
        <taxon>Bacillota</taxon>
        <taxon>Bacilli</taxon>
        <taxon>Bacillales</taxon>
        <taxon>Bacillaceae</taxon>
        <taxon>Bacillus</taxon>
    </lineage>
</organism>
<feature type="binding site" evidence="14">
    <location>
        <position position="71"/>
    </location>
    <ligand>
        <name>Na(+)</name>
        <dbReference type="ChEBI" id="CHEBI:29101"/>
        <note>structural</note>
    </ligand>
</feature>
<evidence type="ECO:0000256" key="2">
    <source>
        <dbReference type="ARBA" id="ARBA00022448"/>
    </source>
</evidence>
<keyword evidence="2 14" id="KW-0813">Transport</keyword>